<sequence>MDNKQVLRNYVDACELVKETEEDIAKLKKKRGWAVSDSVKGPMQDFSYASQSFHIEGTEYTYQDDAKIREEEKLLIQRKEYAEQIKMQAQQLINCAPVRIQRIIRFRCIQRLPWKLVAEKIGNGATEDSIKKEYQRYMNGN</sequence>
<protein>
    <submittedName>
        <fullName evidence="1">RNA polymerase subunit sigma-70</fullName>
    </submittedName>
</protein>
<keyword evidence="2" id="KW-1185">Reference proteome</keyword>
<comment type="caution">
    <text evidence="1">The sequence shown here is derived from an EMBL/GenBank/DDBJ whole genome shotgun (WGS) entry which is preliminary data.</text>
</comment>
<dbReference type="EMBL" id="JAOQJQ010000002">
    <property type="protein sequence ID" value="MCU6762277.1"/>
    <property type="molecule type" value="Genomic_DNA"/>
</dbReference>
<proteinExistence type="predicted"/>
<accession>A0ABT2TJ89</accession>
<dbReference type="RefSeq" id="WP_158424961.1">
    <property type="nucleotide sequence ID" value="NZ_JAOQJQ010000002.1"/>
</dbReference>
<evidence type="ECO:0000313" key="2">
    <source>
        <dbReference type="Proteomes" id="UP001652442"/>
    </source>
</evidence>
<evidence type="ECO:0000313" key="1">
    <source>
        <dbReference type="EMBL" id="MCU6762277.1"/>
    </source>
</evidence>
<gene>
    <name evidence="1" type="ORF">OCV88_07945</name>
</gene>
<dbReference type="Proteomes" id="UP001652442">
    <property type="component" value="Unassembled WGS sequence"/>
</dbReference>
<reference evidence="1 2" key="1">
    <citation type="journal article" date="2021" name="ISME Commun">
        <title>Automated analysis of genomic sequences facilitates high-throughput and comprehensive description of bacteria.</title>
        <authorList>
            <person name="Hitch T.C.A."/>
        </authorList>
    </citation>
    <scope>NUCLEOTIDE SEQUENCE [LARGE SCALE GENOMIC DNA]</scope>
    <source>
        <strain evidence="1 2">Sanger_109</strain>
    </source>
</reference>
<name>A0ABT2TJ89_9FIRM</name>
<organism evidence="1 2">
    <name type="scientific">Brotonthovivens ammoniilytica</name>
    <dbReference type="NCBI Taxonomy" id="2981725"/>
    <lineage>
        <taxon>Bacteria</taxon>
        <taxon>Bacillati</taxon>
        <taxon>Bacillota</taxon>
        <taxon>Clostridia</taxon>
        <taxon>Lachnospirales</taxon>
        <taxon>Lachnospiraceae</taxon>
        <taxon>Brotonthovivens</taxon>
    </lineage>
</organism>